<keyword evidence="3" id="KW-1185">Reference proteome</keyword>
<gene>
    <name evidence="2" type="ORF">BKA00_006625</name>
</gene>
<name>A0A7X0G5C8_9ACTN</name>
<organism evidence="2 3">
    <name type="scientific">Actinomadura coerulea</name>
    <dbReference type="NCBI Taxonomy" id="46159"/>
    <lineage>
        <taxon>Bacteria</taxon>
        <taxon>Bacillati</taxon>
        <taxon>Actinomycetota</taxon>
        <taxon>Actinomycetes</taxon>
        <taxon>Streptosporangiales</taxon>
        <taxon>Thermomonosporaceae</taxon>
        <taxon>Actinomadura</taxon>
    </lineage>
</organism>
<keyword evidence="1" id="KW-0812">Transmembrane</keyword>
<sequence length="123" mass="13077">MRINRDNDTATLVTAVIALFFVLVTFLLNDGADFICIAIGGGLVVGGYVLNRRSWTSHSGTDSVKRPLTGSIVLTSFVMLAIFGSGGDSGLSHIVTGFGGTGLVIVLWLLFKHFVFATPRDSK</sequence>
<accession>A0A7X0G5C8</accession>
<evidence type="ECO:0000313" key="3">
    <source>
        <dbReference type="Proteomes" id="UP000546324"/>
    </source>
</evidence>
<dbReference type="AlphaFoldDB" id="A0A7X0G5C8"/>
<protein>
    <submittedName>
        <fullName evidence="2">Uncharacterized protein</fullName>
    </submittedName>
</protein>
<feature type="transmembrane region" description="Helical" evidence="1">
    <location>
        <begin position="34"/>
        <end position="51"/>
    </location>
</feature>
<proteinExistence type="predicted"/>
<feature type="transmembrane region" description="Helical" evidence="1">
    <location>
        <begin position="12"/>
        <end position="28"/>
    </location>
</feature>
<feature type="transmembrane region" description="Helical" evidence="1">
    <location>
        <begin position="63"/>
        <end position="84"/>
    </location>
</feature>
<evidence type="ECO:0000313" key="2">
    <source>
        <dbReference type="EMBL" id="MBB6399711.1"/>
    </source>
</evidence>
<reference evidence="2 3" key="1">
    <citation type="submission" date="2020-08" db="EMBL/GenBank/DDBJ databases">
        <title>Sequencing the genomes of 1000 actinobacteria strains.</title>
        <authorList>
            <person name="Klenk H.-P."/>
        </authorList>
    </citation>
    <scope>NUCLEOTIDE SEQUENCE [LARGE SCALE GENOMIC DNA]</scope>
    <source>
        <strain evidence="2 3">DSM 43675</strain>
    </source>
</reference>
<comment type="caution">
    <text evidence="2">The sequence shown here is derived from an EMBL/GenBank/DDBJ whole genome shotgun (WGS) entry which is preliminary data.</text>
</comment>
<dbReference type="RefSeq" id="WP_185031720.1">
    <property type="nucleotide sequence ID" value="NZ_JACHMQ010000001.1"/>
</dbReference>
<keyword evidence="1" id="KW-1133">Transmembrane helix</keyword>
<feature type="transmembrane region" description="Helical" evidence="1">
    <location>
        <begin position="90"/>
        <end position="111"/>
    </location>
</feature>
<keyword evidence="1" id="KW-0472">Membrane</keyword>
<dbReference type="Proteomes" id="UP000546324">
    <property type="component" value="Unassembled WGS sequence"/>
</dbReference>
<evidence type="ECO:0000256" key="1">
    <source>
        <dbReference type="SAM" id="Phobius"/>
    </source>
</evidence>
<dbReference type="EMBL" id="JACHMQ010000001">
    <property type="protein sequence ID" value="MBB6399711.1"/>
    <property type="molecule type" value="Genomic_DNA"/>
</dbReference>